<gene>
    <name evidence="1" type="ORF">TWF694_001377</name>
</gene>
<dbReference type="Proteomes" id="UP001365542">
    <property type="component" value="Unassembled WGS sequence"/>
</dbReference>
<comment type="caution">
    <text evidence="1">The sequence shown here is derived from an EMBL/GenBank/DDBJ whole genome shotgun (WGS) entry which is preliminary data.</text>
</comment>
<accession>A0AAV9XSW8</accession>
<evidence type="ECO:0000313" key="2">
    <source>
        <dbReference type="Proteomes" id="UP001365542"/>
    </source>
</evidence>
<dbReference type="AlphaFoldDB" id="A0AAV9XSW8"/>
<name>A0AAV9XSW8_9PEZI</name>
<dbReference type="EMBL" id="JAVHJO010000001">
    <property type="protein sequence ID" value="KAK6544691.1"/>
    <property type="molecule type" value="Genomic_DNA"/>
</dbReference>
<evidence type="ECO:0000313" key="1">
    <source>
        <dbReference type="EMBL" id="KAK6544691.1"/>
    </source>
</evidence>
<organism evidence="1 2">
    <name type="scientific">Orbilia ellipsospora</name>
    <dbReference type="NCBI Taxonomy" id="2528407"/>
    <lineage>
        <taxon>Eukaryota</taxon>
        <taxon>Fungi</taxon>
        <taxon>Dikarya</taxon>
        <taxon>Ascomycota</taxon>
        <taxon>Pezizomycotina</taxon>
        <taxon>Orbiliomycetes</taxon>
        <taxon>Orbiliales</taxon>
        <taxon>Orbiliaceae</taxon>
        <taxon>Orbilia</taxon>
    </lineage>
</organism>
<reference evidence="1 2" key="1">
    <citation type="submission" date="2019-10" db="EMBL/GenBank/DDBJ databases">
        <authorList>
            <person name="Palmer J.M."/>
        </authorList>
    </citation>
    <scope>NUCLEOTIDE SEQUENCE [LARGE SCALE GENOMIC DNA]</scope>
    <source>
        <strain evidence="1 2">TWF694</strain>
    </source>
</reference>
<protein>
    <submittedName>
        <fullName evidence="1">Uncharacterized protein</fullName>
    </submittedName>
</protein>
<proteinExistence type="predicted"/>
<keyword evidence="2" id="KW-1185">Reference proteome</keyword>
<sequence>MAKTSSYLPIANEKVPLSKADQKEEPSAPDGYSVSRICSVSRARFGRDVLGFIIASLIMFYTVYRLGDGISAYQPIEGRINSLTQDKLSVNPLFKSTTQTVLYDNPDAEFDESKDRALVTYVYSESPSTRKNALFFINHGLHAYADFIIILNGPTDLGSDIPRAPNIKVLVGISMKCDEDEVKRKVMQPMLLTTDRAGLSILLKVTGKCFATSEDALTAEEYAAQTILDAGYNITVMMPSLPPSLSSIHGCTQAEATGNNMNSDIYIHPYETIFEKTNRETTSRQLELLTEWHDVARYSSWDSCWLKRIRNKA</sequence>